<dbReference type="PANTHER" id="PTHR36864:SF1">
    <property type="entry name" value="CANCER-ASSOCIATED GENE 1 PROTEIN"/>
    <property type="match status" value="1"/>
</dbReference>
<keyword evidence="1" id="KW-0175">Coiled coil</keyword>
<dbReference type="GeneID" id="103596456"/>
<organism evidence="3 4">
    <name type="scientific">Galeopterus variegatus</name>
    <name type="common">Malayan flying lemur</name>
    <name type="synonym">Cynocephalus variegatus</name>
    <dbReference type="NCBI Taxonomy" id="482537"/>
    <lineage>
        <taxon>Eukaryota</taxon>
        <taxon>Metazoa</taxon>
        <taxon>Chordata</taxon>
        <taxon>Craniata</taxon>
        <taxon>Vertebrata</taxon>
        <taxon>Euteleostomi</taxon>
        <taxon>Mammalia</taxon>
        <taxon>Eutheria</taxon>
        <taxon>Euarchontoglires</taxon>
        <taxon>Dermoptera</taxon>
        <taxon>Cynocephalidae</taxon>
        <taxon>Galeopterus</taxon>
    </lineage>
</organism>
<dbReference type="InterPro" id="IPR029381">
    <property type="entry name" value="CAGE1_N"/>
</dbReference>
<accession>A0ABM0RCH5</accession>
<feature type="coiled-coil region" evidence="1">
    <location>
        <begin position="395"/>
        <end position="577"/>
    </location>
</feature>
<dbReference type="Proteomes" id="UP000694923">
    <property type="component" value="Unplaced"/>
</dbReference>
<dbReference type="RefSeq" id="XP_008578316.1">
    <property type="nucleotide sequence ID" value="XM_008580094.1"/>
</dbReference>
<evidence type="ECO:0000313" key="4">
    <source>
        <dbReference type="RefSeq" id="XP_008578316.1"/>
    </source>
</evidence>
<feature type="coiled-coil region" evidence="1">
    <location>
        <begin position="760"/>
        <end position="787"/>
    </location>
</feature>
<sequence>MFQQKAFHHSTVRNKDYQNFWSPPSDPEHFEMDTSHEKLESMPELDALNVCGLSQDLTQSDSPFCMETSSTTSDLPQNEMNVKRESEYKSTLSEDIYNTLDNLLGDINTGNYLQNVLIQPIDTSISSLRPFEPICKFHWIEAFNDEMTTFQNLTDDLTYTERPELQSHVYSNAKDTDIKQDSFKENPMETSISANKDQLASECVRQLTTSQPFIHCSGETLKFTERSLAESTAKESALNIKQPESFLYETAVSSKEVQNSGEIPEMPVSHQKEITADDMESPWIASTWSPAGTFWSSGTSLENCRAPEMEQSFESLQPLEEDMCLNDVLWKLKCTNREQQTQIQDLQYSNLHLKKKVKELQMKITKQHVLVDIINKLKENAEELIEDKYRIILEKNHANKTLQNLQEILANTEEHLQESGKEKETLQLELKKIKASYICLQERYMTEMQQKNKFVSQCIEMDKVLSKKEDEVKRLQHLKGKLEKATTSALDLLKRKKESREQEFLSLQEEFWKRETENLEERQKLKSKLDKLVVQVKNLQFTCETEGAKNTELQQQINTVKNENAVLQQQIAKSEEQNYVPKFQIAQLQEQLEEVMEPDATKGTKMIHSNLFLSCSPCEEGSLNSLDVTRASQLTSKIHSLLALMVGLLTCQDITIPNAEHFRESEKVSDIMLQNLKSFYLKKKNLDEELLKHKDKITTLRELIDNEKAFQDHIIEVRDFDSNEAKNVRDVPIILAAKLDKYHSLNEELDFLITKLGNLVESKEDHCNRLIEENDKYQRQLGSLINKVTSYEEIIECADQRLELSHSQIA</sequence>
<gene>
    <name evidence="4" type="primary">CAGE1</name>
</gene>
<evidence type="ECO:0000313" key="3">
    <source>
        <dbReference type="Proteomes" id="UP000694923"/>
    </source>
</evidence>
<proteinExistence type="predicted"/>
<name>A0ABM0RCH5_GALVR</name>
<keyword evidence="3" id="KW-1185">Reference proteome</keyword>
<feature type="domain" description="Cancer-associated gene protein 1 N-terminal" evidence="2">
    <location>
        <begin position="249"/>
        <end position="537"/>
    </location>
</feature>
<dbReference type="PANTHER" id="PTHR36864">
    <property type="entry name" value="CANCER-ASSOCIATED GENE 1 PROTEIN"/>
    <property type="match status" value="1"/>
</dbReference>
<dbReference type="Pfam" id="PF15066">
    <property type="entry name" value="CAGE1"/>
    <property type="match status" value="1"/>
</dbReference>
<dbReference type="InterPro" id="IPR052686">
    <property type="entry name" value="CAGE1_homolog"/>
</dbReference>
<evidence type="ECO:0000259" key="2">
    <source>
        <dbReference type="Pfam" id="PF15066"/>
    </source>
</evidence>
<protein>
    <submittedName>
        <fullName evidence="4">Cancer-associated gene 1 protein</fullName>
    </submittedName>
</protein>
<evidence type="ECO:0000256" key="1">
    <source>
        <dbReference type="SAM" id="Coils"/>
    </source>
</evidence>
<feature type="non-terminal residue" evidence="4">
    <location>
        <position position="810"/>
    </location>
</feature>
<reference evidence="4" key="1">
    <citation type="submission" date="2025-08" db="UniProtKB">
        <authorList>
            <consortium name="RefSeq"/>
        </authorList>
    </citation>
    <scope>IDENTIFICATION</scope>
</reference>